<protein>
    <submittedName>
        <fullName evidence="1">Uncharacterized protein</fullName>
    </submittedName>
</protein>
<dbReference type="EMBL" id="CP007032">
    <property type="protein sequence ID" value="AHF08623.1"/>
    <property type="molecule type" value="Genomic_DNA"/>
</dbReference>
<organism evidence="1 2">
    <name type="scientific">Desulfitobacterium metallireducens DSM 15288</name>
    <dbReference type="NCBI Taxonomy" id="871968"/>
    <lineage>
        <taxon>Bacteria</taxon>
        <taxon>Bacillati</taxon>
        <taxon>Bacillota</taxon>
        <taxon>Clostridia</taxon>
        <taxon>Eubacteriales</taxon>
        <taxon>Desulfitobacteriaceae</taxon>
        <taxon>Desulfitobacterium</taxon>
    </lineage>
</organism>
<keyword evidence="2" id="KW-1185">Reference proteome</keyword>
<dbReference type="STRING" id="871968.DESME_10115"/>
<evidence type="ECO:0000313" key="1">
    <source>
        <dbReference type="EMBL" id="AHF08623.1"/>
    </source>
</evidence>
<name>W0EGH8_9FIRM</name>
<sequence>MSIAIFKVGDQKDSFEAKLHFYKSIFIGGIIHGF</sequence>
<dbReference type="KEGG" id="dmt:DESME_10115"/>
<evidence type="ECO:0000313" key="2">
    <source>
        <dbReference type="Proteomes" id="UP000010847"/>
    </source>
</evidence>
<accession>W0EGH8</accession>
<dbReference type="HOGENOM" id="CLU_3373405_0_0_9"/>
<gene>
    <name evidence="1" type="ORF">DESME_10115</name>
</gene>
<dbReference type="Proteomes" id="UP000010847">
    <property type="component" value="Chromosome"/>
</dbReference>
<reference evidence="1 2" key="1">
    <citation type="submission" date="2013-12" db="EMBL/GenBank/DDBJ databases">
        <authorList>
            <consortium name="DOE Joint Genome Institute"/>
            <person name="Smidt H."/>
            <person name="Huntemann M."/>
            <person name="Han J."/>
            <person name="Chen A."/>
            <person name="Kyrpides N."/>
            <person name="Mavromatis K."/>
            <person name="Markowitz V."/>
            <person name="Palaniappan K."/>
            <person name="Ivanova N."/>
            <person name="Schaumberg A."/>
            <person name="Pati A."/>
            <person name="Liolios K."/>
            <person name="Nordberg H.P."/>
            <person name="Cantor M.N."/>
            <person name="Hua S.X."/>
            <person name="Woyke T."/>
        </authorList>
    </citation>
    <scope>NUCLEOTIDE SEQUENCE [LARGE SCALE GENOMIC DNA]</scope>
    <source>
        <strain evidence="2">DSM 15288</strain>
    </source>
</reference>
<proteinExistence type="predicted"/>
<dbReference type="AlphaFoldDB" id="W0EGH8"/>